<dbReference type="AlphaFoldDB" id="A0A5P1EEG0"/>
<proteinExistence type="inferred from homology"/>
<dbReference type="Proteomes" id="UP000243459">
    <property type="component" value="Chromosome 7"/>
</dbReference>
<dbReference type="OrthoDB" id="770224at2759"/>
<dbReference type="Gramene" id="ONK63209">
    <property type="protein sequence ID" value="ONK63209"/>
    <property type="gene ID" value="A4U43_C07F12520"/>
</dbReference>
<feature type="region of interest" description="Leucine repeat II (LRII)" evidence="3">
    <location>
        <begin position="304"/>
        <end position="336"/>
    </location>
</feature>
<organism evidence="4 5">
    <name type="scientific">Asparagus officinalis</name>
    <name type="common">Garden asparagus</name>
    <dbReference type="NCBI Taxonomy" id="4686"/>
    <lineage>
        <taxon>Eukaryota</taxon>
        <taxon>Viridiplantae</taxon>
        <taxon>Streptophyta</taxon>
        <taxon>Embryophyta</taxon>
        <taxon>Tracheophyta</taxon>
        <taxon>Spermatophyta</taxon>
        <taxon>Magnoliopsida</taxon>
        <taxon>Liliopsida</taxon>
        <taxon>Asparagales</taxon>
        <taxon>Asparagaceae</taxon>
        <taxon>Asparagoideae</taxon>
        <taxon>Asparagus</taxon>
    </lineage>
</organism>
<protein>
    <submittedName>
        <fullName evidence="4">Uncharacterized protein</fullName>
    </submittedName>
</protein>
<keyword evidence="1" id="KW-0805">Transcription regulation</keyword>
<gene>
    <name evidence="4" type="ORF">A4U43_C07F12520</name>
</gene>
<dbReference type="EMBL" id="CM007387">
    <property type="protein sequence ID" value="ONK63209.1"/>
    <property type="molecule type" value="Genomic_DNA"/>
</dbReference>
<evidence type="ECO:0000256" key="1">
    <source>
        <dbReference type="ARBA" id="ARBA00023015"/>
    </source>
</evidence>
<keyword evidence="5" id="KW-1185">Reference proteome</keyword>
<comment type="similarity">
    <text evidence="3">Belongs to the GRAS family.</text>
</comment>
<evidence type="ECO:0000313" key="4">
    <source>
        <dbReference type="EMBL" id="ONK63209.1"/>
    </source>
</evidence>
<comment type="caution">
    <text evidence="3">Lacks conserved residue(s) required for the propagation of feature annotation.</text>
</comment>
<evidence type="ECO:0000256" key="2">
    <source>
        <dbReference type="ARBA" id="ARBA00023163"/>
    </source>
</evidence>
<evidence type="ECO:0000313" key="5">
    <source>
        <dbReference type="Proteomes" id="UP000243459"/>
    </source>
</evidence>
<feature type="region of interest" description="SAW" evidence="3">
    <location>
        <begin position="438"/>
        <end position="514"/>
    </location>
</feature>
<accession>A0A5P1EEG0</accession>
<sequence>MSDPFLTREGHTSNKNHPFEEFLDGCATKPDQFLSAETEGGRGLDGFFSRYTSDDKEAPPSLTLLEIPEGHRPSREGLSRKLSMHSVGGGRAQLSTEEVVKVAAALYIQASALVAGHPTNLRLPFGLLLSSLGAEDLKGVELVGLLLSAAEKVSNEQYNRAKALLSQCTRSSSKYGSAVQRVVYYFCDALQERIDRETGEMSSKGNKKIGAMMPRDLMKAVLTNHPVQLIANNTLPFTQVLHFTAIQALLDSVASARRIHIIDLSIKYGQQWTFFLHGLATRRSLPIESVTISAVGAAEEILSMTGKRLWSFAESLSLHFKFKPVIIPDMKEMTESMFELEVGEVVGIYTSLDMNNLIMRPESLDNVMRVFWKLKPCLVTVIDVEANHNSPSFIKRFTEALFFYGAYFECFDCLMEKSDERRLMIEGVLSQGMKCTVAAEGSERVVRQVGVCVWRAFFRRFGLREADLSEWSMYQAHLLIKRFVEDNSCTLAMNSKALLVGWKGTPLHFVSAWKFQEE</sequence>
<feature type="short sequence motif" description="VHIID" evidence="3">
    <location>
        <begin position="259"/>
        <end position="263"/>
    </location>
</feature>
<dbReference type="Pfam" id="PF03514">
    <property type="entry name" value="GRAS"/>
    <property type="match status" value="1"/>
</dbReference>
<evidence type="ECO:0000256" key="3">
    <source>
        <dbReference type="PROSITE-ProRule" id="PRU01191"/>
    </source>
</evidence>
<dbReference type="PROSITE" id="PS50985">
    <property type="entry name" value="GRAS"/>
    <property type="match status" value="1"/>
</dbReference>
<dbReference type="InterPro" id="IPR005202">
    <property type="entry name" value="TF_GRAS"/>
</dbReference>
<dbReference type="OMA" id="NFDTDMI"/>
<name>A0A5P1EEG0_ASPOF</name>
<dbReference type="PANTHER" id="PTHR31636">
    <property type="entry name" value="OSJNBA0084A10.13 PROTEIN-RELATED"/>
    <property type="match status" value="1"/>
</dbReference>
<keyword evidence="2" id="KW-0804">Transcription</keyword>
<reference evidence="5" key="1">
    <citation type="journal article" date="2017" name="Nat. Commun.">
        <title>The asparagus genome sheds light on the origin and evolution of a young Y chromosome.</title>
        <authorList>
            <person name="Harkess A."/>
            <person name="Zhou J."/>
            <person name="Xu C."/>
            <person name="Bowers J.E."/>
            <person name="Van der Hulst R."/>
            <person name="Ayyampalayam S."/>
            <person name="Mercati F."/>
            <person name="Riccardi P."/>
            <person name="McKain M.R."/>
            <person name="Kakrana A."/>
            <person name="Tang H."/>
            <person name="Ray J."/>
            <person name="Groenendijk J."/>
            <person name="Arikit S."/>
            <person name="Mathioni S.M."/>
            <person name="Nakano M."/>
            <person name="Shan H."/>
            <person name="Telgmann-Rauber A."/>
            <person name="Kanno A."/>
            <person name="Yue Z."/>
            <person name="Chen H."/>
            <person name="Li W."/>
            <person name="Chen Y."/>
            <person name="Xu X."/>
            <person name="Zhang Y."/>
            <person name="Luo S."/>
            <person name="Chen H."/>
            <person name="Gao J."/>
            <person name="Mao Z."/>
            <person name="Pires J.C."/>
            <person name="Luo M."/>
            <person name="Kudrna D."/>
            <person name="Wing R.A."/>
            <person name="Meyers B.C."/>
            <person name="Yi K."/>
            <person name="Kong H."/>
            <person name="Lavrijsen P."/>
            <person name="Sunseri F."/>
            <person name="Falavigna A."/>
            <person name="Ye Y."/>
            <person name="Leebens-Mack J.H."/>
            <person name="Chen G."/>
        </authorList>
    </citation>
    <scope>NUCLEOTIDE SEQUENCE [LARGE SCALE GENOMIC DNA]</scope>
    <source>
        <strain evidence="5">cv. DH0086</strain>
    </source>
</reference>